<comment type="caution">
    <text evidence="8">The sequence shown here is derived from an EMBL/GenBank/DDBJ whole genome shotgun (WGS) entry which is preliminary data.</text>
</comment>
<keyword evidence="4 6" id="KW-1133">Transmembrane helix</keyword>
<feature type="transmembrane region" description="Helical" evidence="6">
    <location>
        <begin position="374"/>
        <end position="400"/>
    </location>
</feature>
<feature type="transmembrane region" description="Helical" evidence="6">
    <location>
        <begin position="81"/>
        <end position="104"/>
    </location>
</feature>
<feature type="transmembrane region" description="Helical" evidence="6">
    <location>
        <begin position="254"/>
        <end position="274"/>
    </location>
</feature>
<feature type="transmembrane region" description="Helical" evidence="6">
    <location>
        <begin position="139"/>
        <end position="161"/>
    </location>
</feature>
<gene>
    <name evidence="8" type="ORF">GCM10009096_11770</name>
</gene>
<feature type="transmembrane region" description="Helical" evidence="6">
    <location>
        <begin position="47"/>
        <end position="69"/>
    </location>
</feature>
<evidence type="ECO:0000256" key="1">
    <source>
        <dbReference type="ARBA" id="ARBA00004141"/>
    </source>
</evidence>
<evidence type="ECO:0000256" key="3">
    <source>
        <dbReference type="ARBA" id="ARBA00022692"/>
    </source>
</evidence>
<keyword evidence="2" id="KW-0813">Transport</keyword>
<dbReference type="InterPro" id="IPR036259">
    <property type="entry name" value="MFS_trans_sf"/>
</dbReference>
<evidence type="ECO:0000259" key="7">
    <source>
        <dbReference type="PROSITE" id="PS50850"/>
    </source>
</evidence>
<dbReference type="RefSeq" id="WP_229956281.1">
    <property type="nucleotide sequence ID" value="NZ_BAAAEM010000002.1"/>
</dbReference>
<evidence type="ECO:0000313" key="9">
    <source>
        <dbReference type="Proteomes" id="UP001500713"/>
    </source>
</evidence>
<dbReference type="Pfam" id="PF07690">
    <property type="entry name" value="MFS_1"/>
    <property type="match status" value="1"/>
</dbReference>
<dbReference type="PRINTS" id="PR01035">
    <property type="entry name" value="TCRTETA"/>
</dbReference>
<dbReference type="PROSITE" id="PS50850">
    <property type="entry name" value="MFS"/>
    <property type="match status" value="1"/>
</dbReference>
<dbReference type="Gene3D" id="1.20.1250.20">
    <property type="entry name" value="MFS general substrate transporter like domains"/>
    <property type="match status" value="1"/>
</dbReference>
<proteinExistence type="predicted"/>
<sequence>MIADKQRQSAMRFVLLTVFIYSVGFGIIMPVLPELIQELEDVSLSEATMLGGFISASYALFQFLMGPLVGNLGDRFGRRPVFLVSLLAFGIDFALMGFATSIVWLFIGRSIAGGLGAIFGPANAAMADMSSDEDRAKSFGLVGAAFGIGFIVGPALGGFLGDFGTRIPFFVAGGLAFLNFIYGWFAFPETMAPEEKRSFEWKRANPLGALLNLGKLPNLLGVAMIYFLWMLSSSIYPTSWSFFAPAQYGWDSKMVGLSLTCVGLSMALVQAFLIGRFVSAVGERKTAIFGIFVAIVIFAVYVMVDVGWVALSMCLVVGLQGMAMPSINAMMSRRTPSNMQGELQGFNGSLAALAALIAPLLYNGSLSYFTSDAAPFQFVGAPFAIAALVGLIPLVLLLIIKPAPDHKG</sequence>
<feature type="transmembrane region" description="Helical" evidence="6">
    <location>
        <begin position="286"/>
        <end position="304"/>
    </location>
</feature>
<dbReference type="Proteomes" id="UP001500713">
    <property type="component" value="Unassembled WGS sequence"/>
</dbReference>
<accession>A0ABN1ABJ0</accession>
<evidence type="ECO:0000256" key="2">
    <source>
        <dbReference type="ARBA" id="ARBA00022448"/>
    </source>
</evidence>
<dbReference type="PANTHER" id="PTHR23504">
    <property type="entry name" value="MAJOR FACILITATOR SUPERFAMILY DOMAIN-CONTAINING PROTEIN 10"/>
    <property type="match status" value="1"/>
</dbReference>
<evidence type="ECO:0000256" key="4">
    <source>
        <dbReference type="ARBA" id="ARBA00022989"/>
    </source>
</evidence>
<protein>
    <submittedName>
        <fullName evidence="8">Tetracycline resistance MFS efflux pump</fullName>
    </submittedName>
</protein>
<dbReference type="SUPFAM" id="SSF103473">
    <property type="entry name" value="MFS general substrate transporter"/>
    <property type="match status" value="1"/>
</dbReference>
<dbReference type="InterPro" id="IPR001958">
    <property type="entry name" value="Tet-R_TetA/multi-R_MdtG-like"/>
</dbReference>
<keyword evidence="3 6" id="KW-0812">Transmembrane</keyword>
<feature type="domain" description="Major facilitator superfamily (MFS) profile" evidence="7">
    <location>
        <begin position="10"/>
        <end position="405"/>
    </location>
</feature>
<feature type="transmembrane region" description="Helical" evidence="6">
    <location>
        <begin position="343"/>
        <end position="362"/>
    </location>
</feature>
<feature type="transmembrane region" description="Helical" evidence="6">
    <location>
        <begin position="310"/>
        <end position="331"/>
    </location>
</feature>
<organism evidence="8 9">
    <name type="scientific">Parasphingorhabdus litoris</name>
    <dbReference type="NCBI Taxonomy" id="394733"/>
    <lineage>
        <taxon>Bacteria</taxon>
        <taxon>Pseudomonadati</taxon>
        <taxon>Pseudomonadota</taxon>
        <taxon>Alphaproteobacteria</taxon>
        <taxon>Sphingomonadales</taxon>
        <taxon>Sphingomonadaceae</taxon>
        <taxon>Parasphingorhabdus</taxon>
    </lineage>
</organism>
<keyword evidence="5 6" id="KW-0472">Membrane</keyword>
<evidence type="ECO:0000313" key="8">
    <source>
        <dbReference type="EMBL" id="GAA0472306.1"/>
    </source>
</evidence>
<reference evidence="8 9" key="1">
    <citation type="journal article" date="2019" name="Int. J. Syst. Evol. Microbiol.">
        <title>The Global Catalogue of Microorganisms (GCM) 10K type strain sequencing project: providing services to taxonomists for standard genome sequencing and annotation.</title>
        <authorList>
            <consortium name="The Broad Institute Genomics Platform"/>
            <consortium name="The Broad Institute Genome Sequencing Center for Infectious Disease"/>
            <person name="Wu L."/>
            <person name="Ma J."/>
        </authorList>
    </citation>
    <scope>NUCLEOTIDE SEQUENCE [LARGE SCALE GENOMIC DNA]</scope>
    <source>
        <strain evidence="8 9">JCM 14162</strain>
    </source>
</reference>
<dbReference type="InterPro" id="IPR011701">
    <property type="entry name" value="MFS"/>
</dbReference>
<dbReference type="EMBL" id="BAAAEM010000002">
    <property type="protein sequence ID" value="GAA0472306.1"/>
    <property type="molecule type" value="Genomic_DNA"/>
</dbReference>
<evidence type="ECO:0000256" key="6">
    <source>
        <dbReference type="SAM" id="Phobius"/>
    </source>
</evidence>
<comment type="subcellular location">
    <subcellularLocation>
        <location evidence="1">Membrane</location>
        <topology evidence="1">Multi-pass membrane protein</topology>
    </subcellularLocation>
</comment>
<feature type="transmembrane region" description="Helical" evidence="6">
    <location>
        <begin position="207"/>
        <end position="229"/>
    </location>
</feature>
<feature type="transmembrane region" description="Helical" evidence="6">
    <location>
        <begin position="110"/>
        <end position="127"/>
    </location>
</feature>
<keyword evidence="9" id="KW-1185">Reference proteome</keyword>
<evidence type="ECO:0000256" key="5">
    <source>
        <dbReference type="ARBA" id="ARBA00023136"/>
    </source>
</evidence>
<feature type="transmembrane region" description="Helical" evidence="6">
    <location>
        <begin position="12"/>
        <end position="32"/>
    </location>
</feature>
<name>A0ABN1ABJ0_9SPHN</name>
<dbReference type="InterPro" id="IPR020846">
    <property type="entry name" value="MFS_dom"/>
</dbReference>
<feature type="transmembrane region" description="Helical" evidence="6">
    <location>
        <begin position="167"/>
        <end position="187"/>
    </location>
</feature>
<dbReference type="PANTHER" id="PTHR23504:SF15">
    <property type="entry name" value="MAJOR FACILITATOR SUPERFAMILY (MFS) PROFILE DOMAIN-CONTAINING PROTEIN"/>
    <property type="match status" value="1"/>
</dbReference>